<dbReference type="GO" id="GO:0003684">
    <property type="term" value="F:damaged DNA binding"/>
    <property type="evidence" value="ECO:0007669"/>
    <property type="project" value="InterPro"/>
</dbReference>
<dbReference type="GO" id="GO:0006298">
    <property type="term" value="P:mismatch repair"/>
    <property type="evidence" value="ECO:0007669"/>
    <property type="project" value="EnsemblFungi"/>
</dbReference>
<evidence type="ECO:0000259" key="6">
    <source>
        <dbReference type="SMART" id="SM01030"/>
    </source>
</evidence>
<feature type="non-terminal residue" evidence="9">
    <location>
        <position position="553"/>
    </location>
</feature>
<gene>
    <name evidence="9" type="ORF">CANCADRAFT_16193</name>
</gene>
<protein>
    <recommendedName>
        <fullName evidence="11">Rad4 beta-hairpin domain-containing protein</fullName>
    </recommendedName>
</protein>
<evidence type="ECO:0000256" key="3">
    <source>
        <dbReference type="ARBA" id="ARBA00022763"/>
    </source>
</evidence>
<dbReference type="EMBL" id="KV453841">
    <property type="protein sequence ID" value="ODV92673.1"/>
    <property type="molecule type" value="Genomic_DNA"/>
</dbReference>
<dbReference type="Pfam" id="PF03835">
    <property type="entry name" value="Rad4"/>
    <property type="match status" value="1"/>
</dbReference>
<dbReference type="OrthoDB" id="300780at2759"/>
<dbReference type="InterPro" id="IPR018328">
    <property type="entry name" value="Rad4_beta-hairpin_dom3"/>
</dbReference>
<dbReference type="GO" id="GO:0000111">
    <property type="term" value="C:nucleotide-excision repair factor 2 complex"/>
    <property type="evidence" value="ECO:0007669"/>
    <property type="project" value="TreeGrafter"/>
</dbReference>
<evidence type="ECO:0000256" key="1">
    <source>
        <dbReference type="ARBA" id="ARBA00004123"/>
    </source>
</evidence>
<evidence type="ECO:0000259" key="8">
    <source>
        <dbReference type="SMART" id="SM01032"/>
    </source>
</evidence>
<accession>A0A1E4TLR2</accession>
<name>A0A1E4TLR2_9ASCO</name>
<evidence type="ECO:0000256" key="2">
    <source>
        <dbReference type="ARBA" id="ARBA00009525"/>
    </source>
</evidence>
<keyword evidence="3" id="KW-0227">DNA damage</keyword>
<dbReference type="Gene3D" id="3.90.260.10">
    <property type="entry name" value="Transglutaminase-like"/>
    <property type="match status" value="1"/>
</dbReference>
<evidence type="ECO:0000256" key="4">
    <source>
        <dbReference type="ARBA" id="ARBA00023204"/>
    </source>
</evidence>
<feature type="domain" description="Rad4 beta-hairpin" evidence="8">
    <location>
        <begin position="435"/>
        <end position="510"/>
    </location>
</feature>
<organism evidence="9 10">
    <name type="scientific">Tortispora caseinolytica NRRL Y-17796</name>
    <dbReference type="NCBI Taxonomy" id="767744"/>
    <lineage>
        <taxon>Eukaryota</taxon>
        <taxon>Fungi</taxon>
        <taxon>Dikarya</taxon>
        <taxon>Ascomycota</taxon>
        <taxon>Saccharomycotina</taxon>
        <taxon>Trigonopsidomycetes</taxon>
        <taxon>Trigonopsidales</taxon>
        <taxon>Trigonopsidaceae</taxon>
        <taxon>Tortispora</taxon>
    </lineage>
</organism>
<comment type="subcellular location">
    <subcellularLocation>
        <location evidence="1">Nucleus</location>
    </subcellularLocation>
</comment>
<dbReference type="InterPro" id="IPR018326">
    <property type="entry name" value="Rad4_beta-hairpin_dom1"/>
</dbReference>
<dbReference type="GO" id="GO:0006289">
    <property type="term" value="P:nucleotide-excision repair"/>
    <property type="evidence" value="ECO:0007669"/>
    <property type="project" value="EnsemblFungi"/>
</dbReference>
<evidence type="ECO:0008006" key="11">
    <source>
        <dbReference type="Google" id="ProtNLM"/>
    </source>
</evidence>
<keyword evidence="4" id="KW-0234">DNA repair</keyword>
<keyword evidence="5" id="KW-0539">Nucleus</keyword>
<evidence type="ECO:0000256" key="5">
    <source>
        <dbReference type="ARBA" id="ARBA00023242"/>
    </source>
</evidence>
<proteinExistence type="inferred from homology"/>
<comment type="similarity">
    <text evidence="2">Belongs to the XPC family.</text>
</comment>
<dbReference type="Pfam" id="PF10403">
    <property type="entry name" value="BHD_1"/>
    <property type="match status" value="1"/>
</dbReference>
<dbReference type="InterPro" id="IPR042488">
    <property type="entry name" value="Rad4_BHD3_sf"/>
</dbReference>
<dbReference type="Proteomes" id="UP000095023">
    <property type="component" value="Unassembled WGS sequence"/>
</dbReference>
<dbReference type="PANTHER" id="PTHR12135:SF0">
    <property type="entry name" value="DNA REPAIR PROTEIN COMPLEMENTING XP-C CELLS"/>
    <property type="match status" value="1"/>
</dbReference>
<dbReference type="InterPro" id="IPR018327">
    <property type="entry name" value="BHD_2"/>
</dbReference>
<dbReference type="GO" id="GO:0071942">
    <property type="term" value="C:XPC complex"/>
    <property type="evidence" value="ECO:0007669"/>
    <property type="project" value="TreeGrafter"/>
</dbReference>
<feature type="domain" description="Rad4 beta-hairpin" evidence="7">
    <location>
        <begin position="383"/>
        <end position="428"/>
    </location>
</feature>
<dbReference type="AlphaFoldDB" id="A0A1E4TLR2"/>
<dbReference type="SUPFAM" id="SSF54001">
    <property type="entry name" value="Cysteine proteinases"/>
    <property type="match status" value="1"/>
</dbReference>
<dbReference type="InterPro" id="IPR004583">
    <property type="entry name" value="DNA_repair_Rad4"/>
</dbReference>
<dbReference type="InterPro" id="IPR018325">
    <property type="entry name" value="Rad4/PNGase_transGLS-fold"/>
</dbReference>
<dbReference type="SMART" id="SM01031">
    <property type="entry name" value="BHD_2"/>
    <property type="match status" value="1"/>
</dbReference>
<feature type="domain" description="Rad4 beta-hairpin" evidence="6">
    <location>
        <begin position="325"/>
        <end position="381"/>
    </location>
</feature>
<dbReference type="PANTHER" id="PTHR12135">
    <property type="entry name" value="DNA REPAIR PROTEIN XP-C / RAD4"/>
    <property type="match status" value="1"/>
</dbReference>
<reference evidence="10" key="1">
    <citation type="submission" date="2016-02" db="EMBL/GenBank/DDBJ databases">
        <title>Comparative genomics of biotechnologically important yeasts.</title>
        <authorList>
            <consortium name="DOE Joint Genome Institute"/>
            <person name="Riley R."/>
            <person name="Haridas S."/>
            <person name="Wolfe K.H."/>
            <person name="Lopes M.R."/>
            <person name="Hittinger C.T."/>
            <person name="Goker M."/>
            <person name="Salamov A."/>
            <person name="Wisecaver J."/>
            <person name="Long T.M."/>
            <person name="Aerts A.L."/>
            <person name="Barry K."/>
            <person name="Choi C."/>
            <person name="Clum A."/>
            <person name="Coughlan A.Y."/>
            <person name="Deshpande S."/>
            <person name="Douglass A.P."/>
            <person name="Hanson S.J."/>
            <person name="Klenk H.-P."/>
            <person name="Labutti K."/>
            <person name="Lapidus A."/>
            <person name="Lindquist E."/>
            <person name="Lipzen A."/>
            <person name="Meier-Kolthoff J.P."/>
            <person name="Ohm R.A."/>
            <person name="Otillar R.P."/>
            <person name="Pangilinan J."/>
            <person name="Peng Y."/>
            <person name="Rokas A."/>
            <person name="Rosa C.A."/>
            <person name="Scheuner C."/>
            <person name="Sibirny A.A."/>
            <person name="Slot J.C."/>
            <person name="Stielow J.B."/>
            <person name="Sun H."/>
            <person name="Kurtzman C.P."/>
            <person name="Blackwell M."/>
            <person name="Jeffries T.W."/>
            <person name="Grigoriev I.V."/>
        </authorList>
    </citation>
    <scope>NUCLEOTIDE SEQUENCE [LARGE SCALE GENOMIC DNA]</scope>
    <source>
        <strain evidence="10">NRRL Y-17796</strain>
    </source>
</reference>
<dbReference type="Pfam" id="PF10405">
    <property type="entry name" value="BHD_3"/>
    <property type="match status" value="1"/>
</dbReference>
<evidence type="ECO:0000313" key="10">
    <source>
        <dbReference type="Proteomes" id="UP000095023"/>
    </source>
</evidence>
<dbReference type="SMART" id="SM01030">
    <property type="entry name" value="BHD_1"/>
    <property type="match status" value="1"/>
</dbReference>
<dbReference type="InterPro" id="IPR038765">
    <property type="entry name" value="Papain-like_cys_pep_sf"/>
</dbReference>
<dbReference type="Gene3D" id="2.20.20.110">
    <property type="entry name" value="Rad4, beta-hairpin domain BHD1"/>
    <property type="match status" value="1"/>
</dbReference>
<evidence type="ECO:0000259" key="7">
    <source>
        <dbReference type="SMART" id="SM01031"/>
    </source>
</evidence>
<dbReference type="InterPro" id="IPR036985">
    <property type="entry name" value="Transglutaminase-like_sf"/>
</dbReference>
<dbReference type="GO" id="GO:0003697">
    <property type="term" value="F:single-stranded DNA binding"/>
    <property type="evidence" value="ECO:0007669"/>
    <property type="project" value="TreeGrafter"/>
</dbReference>
<feature type="non-terminal residue" evidence="9">
    <location>
        <position position="1"/>
    </location>
</feature>
<dbReference type="GO" id="GO:0005737">
    <property type="term" value="C:cytoplasm"/>
    <property type="evidence" value="ECO:0007669"/>
    <property type="project" value="TreeGrafter"/>
</dbReference>
<dbReference type="SMART" id="SM01032">
    <property type="entry name" value="BHD_3"/>
    <property type="match status" value="1"/>
</dbReference>
<sequence length="553" mass="62537">KITKEVRQLRWLIHECHLVALLAHVLIRNAWCNDPLLHTQLRRLAPKPVITLLNPSPNQNTTLKSRQFLDGLRRAMDVWHAAWTTTRRGLFCVRWENLHDAMTLHSQFDAIPSIRKFRAACIGQNGSRDIGAQGFVAFLRALGLKVRLVCSLQPLPFNFSSKPSVVLAEGIISVDTEPPVVKSSREASSAFPFVVDQPVASVSFTETREPIYWAEVFNPHSRRWYAVDPMVLQLMHVPQCGSKLEPSLSDPDNVMAYVVGIDAQGYTKDLTPKYVKSFLVKTRKSRVTLNAEGARWWTRVMTFLGKKALDPLDSLEDDLIHRAETSDNLPGNIQDFKNHPIYVLERDLKANEVLTATKPCGVVHARGSTEALAVYRRADVKILHSAVSWYRRGREVMQDAEPLKWKDANRGQRVGLFAYDQTTKFEPKPVLDGRVPKNDFGNIEVFSESMVPAGGRYLPFKDVWKSAKACGVDYADAVVGFSFGAGNRAAAQIRGIVVPETDAHRVLHEYGEMKREEVAAALRRRERAARKRWTKYLLSLAIRNRLNFEHGEV</sequence>
<evidence type="ECO:0000313" key="9">
    <source>
        <dbReference type="EMBL" id="ODV92673.1"/>
    </source>
</evidence>
<dbReference type="Gene3D" id="3.30.70.2460">
    <property type="entry name" value="Rad4, beta-hairpin domain BHD3"/>
    <property type="match status" value="1"/>
</dbReference>
<keyword evidence="10" id="KW-1185">Reference proteome</keyword>